<evidence type="ECO:0000313" key="3">
    <source>
        <dbReference type="EMBL" id="TDG35129.1"/>
    </source>
</evidence>
<dbReference type="EMBL" id="SJCY01000013">
    <property type="protein sequence ID" value="TDG35129.1"/>
    <property type="molecule type" value="Genomic_DNA"/>
</dbReference>
<keyword evidence="4" id="KW-1185">Reference proteome</keyword>
<dbReference type="PROSITE" id="PS50164">
    <property type="entry name" value="GIY_YIG"/>
    <property type="match status" value="1"/>
</dbReference>
<reference evidence="3 4" key="1">
    <citation type="submission" date="2019-02" db="EMBL/GenBank/DDBJ databases">
        <title>Pedobacter sp. nov., a novel speices isolated from soil of pinguins habitat in Antarcitica.</title>
        <authorList>
            <person name="He R.-H."/>
        </authorList>
    </citation>
    <scope>NUCLEOTIDE SEQUENCE [LARGE SCALE GENOMIC DNA]</scope>
    <source>
        <strain evidence="3 4">E01020</strain>
    </source>
</reference>
<name>A0A4R5MJ84_9SPHI</name>
<organism evidence="3 4">
    <name type="scientific">Pedobacter changchengzhani</name>
    <dbReference type="NCBI Taxonomy" id="2529274"/>
    <lineage>
        <taxon>Bacteria</taxon>
        <taxon>Pseudomonadati</taxon>
        <taxon>Bacteroidota</taxon>
        <taxon>Sphingobacteriia</taxon>
        <taxon>Sphingobacteriales</taxon>
        <taxon>Sphingobacteriaceae</taxon>
        <taxon>Pedobacter</taxon>
    </lineage>
</organism>
<comment type="caution">
    <text evidence="3">The sequence shown here is derived from an EMBL/GenBank/DDBJ whole genome shotgun (WGS) entry which is preliminary data.</text>
</comment>
<dbReference type="InterPro" id="IPR035901">
    <property type="entry name" value="GIY-YIG_endonuc_sf"/>
</dbReference>
<comment type="similarity">
    <text evidence="1">Belongs to the UPF0213 family.</text>
</comment>
<dbReference type="SUPFAM" id="SSF82771">
    <property type="entry name" value="GIY-YIG endonuclease"/>
    <property type="match status" value="1"/>
</dbReference>
<dbReference type="OrthoDB" id="1495241at2"/>
<proteinExistence type="inferred from homology"/>
<dbReference type="InterPro" id="IPR000305">
    <property type="entry name" value="GIY-YIG_endonuc"/>
</dbReference>
<dbReference type="Pfam" id="PF01541">
    <property type="entry name" value="GIY-YIG"/>
    <property type="match status" value="1"/>
</dbReference>
<feature type="domain" description="GIY-YIG" evidence="2">
    <location>
        <begin position="2"/>
        <end position="78"/>
    </location>
</feature>
<dbReference type="InterPro" id="IPR050190">
    <property type="entry name" value="UPF0213_domain"/>
</dbReference>
<dbReference type="PANTHER" id="PTHR34477">
    <property type="entry name" value="UPF0213 PROTEIN YHBQ"/>
    <property type="match status" value="1"/>
</dbReference>
<dbReference type="AlphaFoldDB" id="A0A4R5MJ84"/>
<protein>
    <submittedName>
        <fullName evidence="3">GIY-YIG nuclease family protein</fullName>
    </submittedName>
</protein>
<gene>
    <name evidence="3" type="ORF">EZJ43_15100</name>
</gene>
<dbReference type="Proteomes" id="UP000295668">
    <property type="component" value="Unassembled WGS sequence"/>
</dbReference>
<dbReference type="CDD" id="cd10456">
    <property type="entry name" value="GIY-YIG_UPF0213"/>
    <property type="match status" value="1"/>
</dbReference>
<dbReference type="Gene3D" id="3.40.1440.10">
    <property type="entry name" value="GIY-YIG endonuclease"/>
    <property type="match status" value="1"/>
</dbReference>
<evidence type="ECO:0000256" key="1">
    <source>
        <dbReference type="ARBA" id="ARBA00007435"/>
    </source>
</evidence>
<evidence type="ECO:0000259" key="2">
    <source>
        <dbReference type="PROSITE" id="PS50164"/>
    </source>
</evidence>
<dbReference type="PANTHER" id="PTHR34477:SF1">
    <property type="entry name" value="UPF0213 PROTEIN YHBQ"/>
    <property type="match status" value="1"/>
</dbReference>
<accession>A0A4R5MJ84</accession>
<sequence length="95" mass="11563">MHNYFVYILECADKSYYTGVTNDLDVRIEQHNSGKDVNAYTYSRRPLILKYFMRFEQIEQAIAFEKQIKGWNRLKKEALFKEDWNEILRLSNFKK</sequence>
<evidence type="ECO:0000313" key="4">
    <source>
        <dbReference type="Proteomes" id="UP000295668"/>
    </source>
</evidence>